<feature type="region of interest" description="Disordered" evidence="1">
    <location>
        <begin position="1"/>
        <end position="42"/>
    </location>
</feature>
<organism evidence="2 3">
    <name type="scientific">Hymenoscyphus fraxineus</name>
    <dbReference type="NCBI Taxonomy" id="746836"/>
    <lineage>
        <taxon>Eukaryota</taxon>
        <taxon>Fungi</taxon>
        <taxon>Dikarya</taxon>
        <taxon>Ascomycota</taxon>
        <taxon>Pezizomycotina</taxon>
        <taxon>Leotiomycetes</taxon>
        <taxon>Helotiales</taxon>
        <taxon>Helotiaceae</taxon>
        <taxon>Hymenoscyphus</taxon>
    </lineage>
</organism>
<dbReference type="Proteomes" id="UP000696280">
    <property type="component" value="Unassembled WGS sequence"/>
</dbReference>
<dbReference type="AlphaFoldDB" id="A0A9N9PPQ5"/>
<keyword evidence="3" id="KW-1185">Reference proteome</keyword>
<reference evidence="2" key="1">
    <citation type="submission" date="2021-07" db="EMBL/GenBank/DDBJ databases">
        <authorList>
            <person name="Durling M."/>
        </authorList>
    </citation>
    <scope>NUCLEOTIDE SEQUENCE</scope>
</reference>
<protein>
    <submittedName>
        <fullName evidence="2">Uncharacterized protein</fullName>
    </submittedName>
</protein>
<accession>A0A9N9PPQ5</accession>
<evidence type="ECO:0000256" key="1">
    <source>
        <dbReference type="SAM" id="MobiDB-lite"/>
    </source>
</evidence>
<feature type="compositionally biased region" description="Low complexity" evidence="1">
    <location>
        <begin position="1"/>
        <end position="12"/>
    </location>
</feature>
<proteinExistence type="predicted"/>
<feature type="compositionally biased region" description="Polar residues" evidence="1">
    <location>
        <begin position="31"/>
        <end position="42"/>
    </location>
</feature>
<dbReference type="EMBL" id="CAJVRL010000058">
    <property type="protein sequence ID" value="CAG8954906.1"/>
    <property type="molecule type" value="Genomic_DNA"/>
</dbReference>
<comment type="caution">
    <text evidence="2">The sequence shown here is derived from an EMBL/GenBank/DDBJ whole genome shotgun (WGS) entry which is preliminary data.</text>
</comment>
<evidence type="ECO:0000313" key="2">
    <source>
        <dbReference type="EMBL" id="CAG8954906.1"/>
    </source>
</evidence>
<name>A0A9N9PPQ5_9HELO</name>
<evidence type="ECO:0000313" key="3">
    <source>
        <dbReference type="Proteomes" id="UP000696280"/>
    </source>
</evidence>
<sequence length="417" mass="44458">MASTSTSPADTALADDDDDNGDGFPQKLSAVPQNHGVQGHLQNVLQPQVPGYPPGYGSNPTAWNLQVPKVRQEPALPVQKSVPPVRQLPVPRAPATSVRIGQDPLKLPTVLPMKATALPVQKSVLPVHKPITRSSVQIGQQPLKSPTVDPKRPAAPLVQKSVPPICQKPLAPVPPVTQVQATQAAPTTTPEPALPVRIQSSVQIGRTPPESPGIRPMRPAALLAQKSVPPATQVLATVIEQMPLLLAQESKIEPISKPVLPVHQEPLPLVRIASIASLPSIMPAVRVPSIASLPSIVPESVPPATQEPALTVRQIVQIFEQNSVPPVVPTIEQEPLLTVQPNPLPKVQQNPLSKVQQNLVPPVQQAPIVPKVQQKQISLVRLVYSALLTSTLTSTLTLYYYPIGLRLVLGFTTLGIG</sequence>
<gene>
    <name evidence="2" type="ORF">HYFRA_00008594</name>
</gene>